<comment type="caution">
    <text evidence="1">The sequence shown here is derived from an EMBL/GenBank/DDBJ whole genome shotgun (WGS) entry which is preliminary data.</text>
</comment>
<name>A0A2M7TZX6_9BACT</name>
<organism evidence="1 2">
    <name type="scientific">Candidatus Roizmanbacteria bacterium CG_4_10_14_0_2_um_filter_39_13</name>
    <dbReference type="NCBI Taxonomy" id="1974825"/>
    <lineage>
        <taxon>Bacteria</taxon>
        <taxon>Candidatus Roizmaniibacteriota</taxon>
    </lineage>
</organism>
<dbReference type="Proteomes" id="UP000228503">
    <property type="component" value="Unassembled WGS sequence"/>
</dbReference>
<gene>
    <name evidence="1" type="ORF">COY16_02430</name>
</gene>
<proteinExistence type="predicted"/>
<sequence length="195" mass="21494">MPEIVRINPVNAVLNRFPVFQPYMFDPNNDYPIPPDLHGEASSVSVSSLRRSRKFLETEPSMLAISFEGHRGKSGGMQNAEPAVRAIGKPSKNRNIKIWTLLTQGTHAVQKPDRSGLSGLNLTVPTSVTVGPLIGYAEAEELAEQLHWVDQSREAVTVADAIMVITAGLIDQMQEIIPSVDPRGEYSWDKITFKS</sequence>
<reference evidence="2" key="1">
    <citation type="submission" date="2017-09" db="EMBL/GenBank/DDBJ databases">
        <title>Depth-based differentiation of microbial function through sediment-hosted aquifers and enrichment of novel symbionts in the deep terrestrial subsurface.</title>
        <authorList>
            <person name="Probst A.J."/>
            <person name="Ladd B."/>
            <person name="Jarett J.K."/>
            <person name="Geller-Mcgrath D.E."/>
            <person name="Sieber C.M.K."/>
            <person name="Emerson J.B."/>
            <person name="Anantharaman K."/>
            <person name="Thomas B.C."/>
            <person name="Malmstrom R."/>
            <person name="Stieglmeier M."/>
            <person name="Klingl A."/>
            <person name="Woyke T."/>
            <person name="Ryan C.M."/>
            <person name="Banfield J.F."/>
        </authorList>
    </citation>
    <scope>NUCLEOTIDE SEQUENCE [LARGE SCALE GENOMIC DNA]</scope>
</reference>
<evidence type="ECO:0000313" key="1">
    <source>
        <dbReference type="EMBL" id="PIZ63212.1"/>
    </source>
</evidence>
<dbReference type="EMBL" id="PFOB01000028">
    <property type="protein sequence ID" value="PIZ63212.1"/>
    <property type="molecule type" value="Genomic_DNA"/>
</dbReference>
<protein>
    <submittedName>
        <fullName evidence="1">Uncharacterized protein</fullName>
    </submittedName>
</protein>
<evidence type="ECO:0000313" key="2">
    <source>
        <dbReference type="Proteomes" id="UP000228503"/>
    </source>
</evidence>
<dbReference type="AlphaFoldDB" id="A0A2M7TZX6"/>
<accession>A0A2M7TZX6</accession>